<dbReference type="Gene3D" id="2.60.120.620">
    <property type="entry name" value="q2cbj1_9rhob like domain"/>
    <property type="match status" value="1"/>
</dbReference>
<keyword evidence="2" id="KW-1185">Reference proteome</keyword>
<dbReference type="Pfam" id="PF13759">
    <property type="entry name" value="2OG-FeII_Oxy_5"/>
    <property type="match status" value="1"/>
</dbReference>
<evidence type="ECO:0000313" key="2">
    <source>
        <dbReference type="Proteomes" id="UP001642464"/>
    </source>
</evidence>
<protein>
    <submittedName>
        <fullName evidence="1">Uncharacterized protein</fullName>
    </submittedName>
</protein>
<name>A0ABP0JJS4_9DINO</name>
<comment type="caution">
    <text evidence="1">The sequence shown here is derived from an EMBL/GenBank/DDBJ whole genome shotgun (WGS) entry which is preliminary data.</text>
</comment>
<dbReference type="EMBL" id="CAXAMM010007557">
    <property type="protein sequence ID" value="CAK9014685.1"/>
    <property type="molecule type" value="Genomic_DNA"/>
</dbReference>
<dbReference type="InterPro" id="IPR012668">
    <property type="entry name" value="CHP02466"/>
</dbReference>
<gene>
    <name evidence="1" type="ORF">SCF082_LOCUS12431</name>
</gene>
<evidence type="ECO:0000313" key="1">
    <source>
        <dbReference type="EMBL" id="CAK9014685.1"/>
    </source>
</evidence>
<sequence>MVPHLGTVTFGLLGLCVSDVSATAPRQQLAERVERLRRELREAETQLAEMPEEESGLSLAPWAQPAVCNARLRTGDLREASEYLAKQHALRAPFYIEAARQSFQKGLKQLKGIDTSNSDPFIKQHEGQLQVLGALDLAPNDPQIWLEAAQVSVLLAALGESEGEAQHALAMFARAAQLDESTLPKALTWLSRKESEAKEEKQLRKAVRNEVKRWNQSGQVPEIPVTFVSTLREGICFGRSGSSWQHPEDVAKIVSNLQVRDVFPTKVLSVNVLELLPEGFTKRLSDLAIQKYQQFSKKFPKIDPNDLNDKFFSFQATNADRLGAGELRKWPEMYRDSEDFKILTRVMKGALRGFLERTHVPLPQAEDYGLVLWAAVYPGNGGRHGYHVHQGSASSCVLYARVAGASTPISFIDPRGAPPVEDYEQYEKERDFEPKAPFHHNEYFFPREGDLVCFPSWLVHNVPSHWESETRVAFAANLQGQGAWDSWFHTAVGWS</sequence>
<accession>A0ABP0JJS4</accession>
<reference evidence="1 2" key="1">
    <citation type="submission" date="2024-02" db="EMBL/GenBank/DDBJ databases">
        <authorList>
            <person name="Chen Y."/>
            <person name="Shah S."/>
            <person name="Dougan E. K."/>
            <person name="Thang M."/>
            <person name="Chan C."/>
        </authorList>
    </citation>
    <scope>NUCLEOTIDE SEQUENCE [LARGE SCALE GENOMIC DNA]</scope>
</reference>
<organism evidence="1 2">
    <name type="scientific">Durusdinium trenchii</name>
    <dbReference type="NCBI Taxonomy" id="1381693"/>
    <lineage>
        <taxon>Eukaryota</taxon>
        <taxon>Sar</taxon>
        <taxon>Alveolata</taxon>
        <taxon>Dinophyceae</taxon>
        <taxon>Suessiales</taxon>
        <taxon>Symbiodiniaceae</taxon>
        <taxon>Durusdinium</taxon>
    </lineage>
</organism>
<dbReference type="Proteomes" id="UP001642464">
    <property type="component" value="Unassembled WGS sequence"/>
</dbReference>
<proteinExistence type="predicted"/>